<dbReference type="EMBL" id="BK015542">
    <property type="protein sequence ID" value="DAE12064.1"/>
    <property type="molecule type" value="Genomic_DNA"/>
</dbReference>
<name>A0A8S5PZ83_9CAUD</name>
<organism evidence="1">
    <name type="scientific">Podoviridae sp. ctack17</name>
    <dbReference type="NCBI Taxonomy" id="2825260"/>
    <lineage>
        <taxon>Viruses</taxon>
        <taxon>Duplodnaviria</taxon>
        <taxon>Heunggongvirae</taxon>
        <taxon>Uroviricota</taxon>
        <taxon>Caudoviricetes</taxon>
    </lineage>
</organism>
<protein>
    <submittedName>
        <fullName evidence="1">Uncharacterized protein</fullName>
    </submittedName>
</protein>
<accession>A0A8S5PZ83</accession>
<sequence>MKHVVVHFDKGITERAIKFLCSLNNSEVKELTQLFIKQSHGMTIDVYKIKFKSSIIHCLMYGDRYIKVYVNDVEPIK</sequence>
<evidence type="ECO:0000313" key="1">
    <source>
        <dbReference type="EMBL" id="DAE12064.1"/>
    </source>
</evidence>
<reference evidence="1" key="1">
    <citation type="journal article" date="2021" name="Proc. Natl. Acad. Sci. U.S.A.">
        <title>A Catalog of Tens of Thousands of Viruses from Human Metagenomes Reveals Hidden Associations with Chronic Diseases.</title>
        <authorList>
            <person name="Tisza M.J."/>
            <person name="Buck C.B."/>
        </authorList>
    </citation>
    <scope>NUCLEOTIDE SEQUENCE</scope>
    <source>
        <strain evidence="1">Ctack17</strain>
    </source>
</reference>
<proteinExistence type="predicted"/>